<feature type="compositionally biased region" description="Polar residues" evidence="5">
    <location>
        <begin position="78"/>
        <end position="95"/>
    </location>
</feature>
<dbReference type="GO" id="GO:0000981">
    <property type="term" value="F:DNA-binding transcription factor activity, RNA polymerase II-specific"/>
    <property type="evidence" value="ECO:0007669"/>
    <property type="project" value="InterPro"/>
</dbReference>
<feature type="region of interest" description="Disordered" evidence="5">
    <location>
        <begin position="1"/>
        <end position="164"/>
    </location>
</feature>
<dbReference type="EMBL" id="JAACFV010000007">
    <property type="protein sequence ID" value="KAF7513185.1"/>
    <property type="molecule type" value="Genomic_DNA"/>
</dbReference>
<dbReference type="Proteomes" id="UP000606974">
    <property type="component" value="Unassembled WGS sequence"/>
</dbReference>
<dbReference type="GO" id="GO:0003677">
    <property type="term" value="F:DNA binding"/>
    <property type="evidence" value="ECO:0007669"/>
    <property type="project" value="UniProtKB-KW"/>
</dbReference>
<feature type="domain" description="Zn(2)-C6 fungal-type" evidence="6">
    <location>
        <begin position="165"/>
        <end position="201"/>
    </location>
</feature>
<keyword evidence="2" id="KW-0238">DNA-binding</keyword>
<feature type="compositionally biased region" description="Polar residues" evidence="5">
    <location>
        <begin position="105"/>
        <end position="148"/>
    </location>
</feature>
<dbReference type="PROSITE" id="PS00463">
    <property type="entry name" value="ZN2_CY6_FUNGAL_1"/>
    <property type="match status" value="1"/>
</dbReference>
<reference evidence="7" key="1">
    <citation type="submission" date="2020-02" db="EMBL/GenBank/DDBJ databases">
        <authorList>
            <person name="Palmer J.M."/>
        </authorList>
    </citation>
    <scope>NUCLEOTIDE SEQUENCE</scope>
    <source>
        <strain evidence="7">EPUS1.4</strain>
        <tissue evidence="7">Thallus</tissue>
    </source>
</reference>
<keyword evidence="3" id="KW-0804">Transcription</keyword>
<dbReference type="CDD" id="cd00067">
    <property type="entry name" value="GAL4"/>
    <property type="match status" value="1"/>
</dbReference>
<comment type="caution">
    <text evidence="7">The sequence shown here is derived from an EMBL/GenBank/DDBJ whole genome shotgun (WGS) entry which is preliminary data.</text>
</comment>
<organism evidence="7 8">
    <name type="scientific">Endocarpon pusillum</name>
    <dbReference type="NCBI Taxonomy" id="364733"/>
    <lineage>
        <taxon>Eukaryota</taxon>
        <taxon>Fungi</taxon>
        <taxon>Dikarya</taxon>
        <taxon>Ascomycota</taxon>
        <taxon>Pezizomycotina</taxon>
        <taxon>Eurotiomycetes</taxon>
        <taxon>Chaetothyriomycetidae</taxon>
        <taxon>Verrucariales</taxon>
        <taxon>Verrucariaceae</taxon>
        <taxon>Endocarpon</taxon>
    </lineage>
</organism>
<feature type="region of interest" description="Disordered" evidence="5">
    <location>
        <begin position="745"/>
        <end position="778"/>
    </location>
</feature>
<name>A0A8H7AXZ8_9EURO</name>
<dbReference type="SUPFAM" id="SSF57701">
    <property type="entry name" value="Zn2/Cys6 DNA-binding domain"/>
    <property type="match status" value="1"/>
</dbReference>
<feature type="compositionally biased region" description="Polar residues" evidence="5">
    <location>
        <begin position="1"/>
        <end position="11"/>
    </location>
</feature>
<dbReference type="OrthoDB" id="5426978at2759"/>
<keyword evidence="4" id="KW-0539">Nucleus</keyword>
<evidence type="ECO:0000256" key="5">
    <source>
        <dbReference type="SAM" id="MobiDB-lite"/>
    </source>
</evidence>
<sequence length="839" mass="91661">MAAITSASPTPLRSIPSAPEHHNKIHESIARPAHTTGLVFEMNPQPSSPLRAYPDPIPSDTPMPSGPEYFTARRPQPLSLSQEDQNLANSLSNDISGHMGVLSPQLPNGQAQSFAMGSQSGLPQTPQQPTTGASIAGQHSGTDPNQDLSYGMGTDRRKRSKVSRACDECRRKKVRCDSTASDSNVVETCSNCRRLKLTCQFERAPMKRGPSKGYIKELAERVQQVESQMGLPLGYRPSIDAGSPSDPYAEQSYSPTEVMSSSRKRTFSQFDGRNPFTQSPQSTRDKMTSLSGYSINQAPQSERASFAIAPDQQLTDVSPTADAPPIDLAKPFWAQDTETEHPRTKETQVAKISAGDVWEFDSLFSAYVDLIHNDISILPRSFESVQGHVSKCSRDLASAFTYVLAVACGSTPPDGHYASDSEVEDYAWTNARVQPLNRHISENIVWLWLYTFMVVNANTDVSRLWGTKKQLSKRTMLKMAIDLGQYMLAAIQQDEVAESSDSLDPTQNIVQRTCSCISILAQLDAIGTGMEDPVGSSDWQCLSSKAELREVMSEPAAFLSALASILSLLSNHTPPSAFSKPDSITSVKTRKVIESGVNIILSTFPPTSASSSLFQEAQLFISLLLARHTFVNDASEILDLAAKLTDVLDSDPVNPHGHQPSVAKPLDIHLYTLTGFTLLELIDSEDVDLVRSSQNALAKLRHALEQASEAAHVRLQSRFRGGQSGDSNHLHWADALSRVIDAKRETDQGQRLSRMGPEEAGHSNGPHQEQPKSFINGSTDTEGGIQVISAHQQYLISRLTNVAAIQNTIRANGTKMTVIDFSLLTRRGYLNVLADLNGF</sequence>
<feature type="compositionally biased region" description="Polar residues" evidence="5">
    <location>
        <begin position="765"/>
        <end position="778"/>
    </location>
</feature>
<dbReference type="SMART" id="SM00066">
    <property type="entry name" value="GAL4"/>
    <property type="match status" value="1"/>
</dbReference>
<dbReference type="PROSITE" id="PS50048">
    <property type="entry name" value="ZN2_CY6_FUNGAL_2"/>
    <property type="match status" value="1"/>
</dbReference>
<dbReference type="InterPro" id="IPR036864">
    <property type="entry name" value="Zn2-C6_fun-type_DNA-bd_sf"/>
</dbReference>
<feature type="compositionally biased region" description="Basic and acidic residues" evidence="5">
    <location>
        <begin position="19"/>
        <end position="29"/>
    </location>
</feature>
<gene>
    <name evidence="7" type="ORF">GJ744_010581</name>
</gene>
<dbReference type="PANTHER" id="PTHR46910:SF40">
    <property type="entry name" value="ZN(II)2CYS6 TRANSCRIPTION FACTOR (EUROFUNG)"/>
    <property type="match status" value="1"/>
</dbReference>
<dbReference type="AlphaFoldDB" id="A0A8H7AXZ8"/>
<dbReference type="Gene3D" id="4.10.240.10">
    <property type="entry name" value="Zn(2)-C6 fungal-type DNA-binding domain"/>
    <property type="match status" value="1"/>
</dbReference>
<protein>
    <recommendedName>
        <fullName evidence="6">Zn(2)-C6 fungal-type domain-containing protein</fullName>
    </recommendedName>
</protein>
<dbReference type="Pfam" id="PF00172">
    <property type="entry name" value="Zn_clus"/>
    <property type="match status" value="1"/>
</dbReference>
<evidence type="ECO:0000313" key="8">
    <source>
        <dbReference type="Proteomes" id="UP000606974"/>
    </source>
</evidence>
<dbReference type="PANTHER" id="PTHR46910">
    <property type="entry name" value="TRANSCRIPTION FACTOR PDR1"/>
    <property type="match status" value="1"/>
</dbReference>
<evidence type="ECO:0000256" key="1">
    <source>
        <dbReference type="ARBA" id="ARBA00023015"/>
    </source>
</evidence>
<dbReference type="InterPro" id="IPR050987">
    <property type="entry name" value="AtrR-like"/>
</dbReference>
<evidence type="ECO:0000313" key="7">
    <source>
        <dbReference type="EMBL" id="KAF7513185.1"/>
    </source>
</evidence>
<evidence type="ECO:0000256" key="4">
    <source>
        <dbReference type="ARBA" id="ARBA00023242"/>
    </source>
</evidence>
<dbReference type="InterPro" id="IPR001138">
    <property type="entry name" value="Zn2Cys6_DnaBD"/>
</dbReference>
<keyword evidence="8" id="KW-1185">Reference proteome</keyword>
<accession>A0A8H7AXZ8</accession>
<keyword evidence="1" id="KW-0805">Transcription regulation</keyword>
<evidence type="ECO:0000256" key="2">
    <source>
        <dbReference type="ARBA" id="ARBA00023125"/>
    </source>
</evidence>
<feature type="compositionally biased region" description="Polar residues" evidence="5">
    <location>
        <begin position="251"/>
        <end position="288"/>
    </location>
</feature>
<evidence type="ECO:0000259" key="6">
    <source>
        <dbReference type="PROSITE" id="PS50048"/>
    </source>
</evidence>
<proteinExistence type="predicted"/>
<feature type="compositionally biased region" description="Pro residues" evidence="5">
    <location>
        <begin position="55"/>
        <end position="65"/>
    </location>
</feature>
<feature type="region of interest" description="Disordered" evidence="5">
    <location>
        <begin position="234"/>
        <end position="288"/>
    </location>
</feature>
<evidence type="ECO:0000256" key="3">
    <source>
        <dbReference type="ARBA" id="ARBA00023163"/>
    </source>
</evidence>
<dbReference type="GO" id="GO:0008270">
    <property type="term" value="F:zinc ion binding"/>
    <property type="evidence" value="ECO:0007669"/>
    <property type="project" value="InterPro"/>
</dbReference>